<evidence type="ECO:0008006" key="5">
    <source>
        <dbReference type="Google" id="ProtNLM"/>
    </source>
</evidence>
<evidence type="ECO:0000313" key="3">
    <source>
        <dbReference type="EMBL" id="UGS34781.1"/>
    </source>
</evidence>
<feature type="signal peptide" evidence="2">
    <location>
        <begin position="1"/>
        <end position="15"/>
    </location>
</feature>
<name>A0A9E6XUS1_9ACTN</name>
<evidence type="ECO:0000313" key="4">
    <source>
        <dbReference type="Proteomes" id="UP001162834"/>
    </source>
</evidence>
<accession>A0A9E6XUS1</accession>
<dbReference type="InterPro" id="IPR014441">
    <property type="entry name" value="UCP006425_b-propeller"/>
</dbReference>
<sequence length="586" mass="60553">MLAGLFALAATPAQAAPRLRAFDSCAGLVRYAAAHAPPAGRIGVIPPPSASGTPDGAPSAETQPSAAPDVSQTNVQEAGIDEPDIVKTDGRTLFVIGRGRLQAIDAAAAPARLLGSVALPAGGDHQLLLHEGRALVISRAQDQPFPLPRPVRPGPGAPVTDVLPPYQPPQTVLTEVDVRDPAAMRVVRTMTVDGLSVGARLHGATARVVVSSSPRGYVDPVARARAAGWMPRATLRRGTAGAARTRRLLPCRAVRRPRAFAGAGMLSVLTIDLERGLPAVDADALMTDGDTVYASAGSLYVATRRYAPSPADATVGATTSIHRFDTSDPRSTTYAASGSVPGALLGQFSLSEDGGVLRAASTGDGGDAQQSFVTTLAQRDGRLTQLGQVGGIGRGERIHAVRFIGPVGYVVTFRQTDPLFTIDLSDPAAPRVAGELELLGYSAYLHPVGDGRLLGVGRDATAGGRLKGAQASLFDVSDPAQPRRLAQHALGSADSAQAEYDHHAFLWWPATRLAVLPLTGEDPGALGLRLGDGEIAEVGRIAHAGSPVDRVTVVGDRLFALCGDGVVVASLDSLAERGFVAFGAAR</sequence>
<evidence type="ECO:0000256" key="2">
    <source>
        <dbReference type="SAM" id="SignalP"/>
    </source>
</evidence>
<keyword evidence="2" id="KW-0732">Signal</keyword>
<dbReference type="InterPro" id="IPR019198">
    <property type="entry name" value="Beta_propeller_containing"/>
</dbReference>
<organism evidence="3 4">
    <name type="scientific">Capillimicrobium parvum</name>
    <dbReference type="NCBI Taxonomy" id="2884022"/>
    <lineage>
        <taxon>Bacteria</taxon>
        <taxon>Bacillati</taxon>
        <taxon>Actinomycetota</taxon>
        <taxon>Thermoleophilia</taxon>
        <taxon>Solirubrobacterales</taxon>
        <taxon>Capillimicrobiaceae</taxon>
        <taxon>Capillimicrobium</taxon>
    </lineage>
</organism>
<feature type="region of interest" description="Disordered" evidence="1">
    <location>
        <begin position="40"/>
        <end position="78"/>
    </location>
</feature>
<dbReference type="KEGG" id="sbae:DSM104329_01163"/>
<dbReference type="AlphaFoldDB" id="A0A9E6XUS1"/>
<feature type="chain" id="PRO_5039535041" description="Beta propeller domain-containing protein" evidence="2">
    <location>
        <begin position="16"/>
        <end position="586"/>
    </location>
</feature>
<dbReference type="Proteomes" id="UP001162834">
    <property type="component" value="Chromosome"/>
</dbReference>
<gene>
    <name evidence="3" type="ORF">DSM104329_01163</name>
</gene>
<protein>
    <recommendedName>
        <fullName evidence="5">Beta propeller domain-containing protein</fullName>
    </recommendedName>
</protein>
<evidence type="ECO:0000256" key="1">
    <source>
        <dbReference type="SAM" id="MobiDB-lite"/>
    </source>
</evidence>
<reference evidence="3" key="1">
    <citation type="journal article" date="2022" name="Int. J. Syst. Evol. Microbiol.">
        <title>Pseudomonas aegrilactucae sp. nov. and Pseudomonas morbosilactucae sp. nov., pathogens causing bacterial rot of lettuce in Japan.</title>
        <authorList>
            <person name="Sawada H."/>
            <person name="Fujikawa T."/>
            <person name="Satou M."/>
        </authorList>
    </citation>
    <scope>NUCLEOTIDE SEQUENCE</scope>
    <source>
        <strain evidence="3">0166_1</strain>
    </source>
</reference>
<dbReference type="PIRSF" id="PIRSF006425">
    <property type="entry name" value="UCP006425_WD40"/>
    <property type="match status" value="1"/>
</dbReference>
<dbReference type="Pfam" id="PF09826">
    <property type="entry name" value="Beta_propel"/>
    <property type="match status" value="1"/>
</dbReference>
<feature type="compositionally biased region" description="Polar residues" evidence="1">
    <location>
        <begin position="60"/>
        <end position="76"/>
    </location>
</feature>
<keyword evidence="4" id="KW-1185">Reference proteome</keyword>
<proteinExistence type="predicted"/>
<dbReference type="EMBL" id="CP087164">
    <property type="protein sequence ID" value="UGS34781.1"/>
    <property type="molecule type" value="Genomic_DNA"/>
</dbReference>